<keyword evidence="1" id="KW-1133">Transmembrane helix</keyword>
<gene>
    <name evidence="2" type="primary">106050510</name>
</gene>
<evidence type="ECO:0000313" key="2">
    <source>
        <dbReference type="EnsemblMetazoa" id="BGLB034587-PA"/>
    </source>
</evidence>
<name>A0A2C9LSU6_BIOGL</name>
<dbReference type="AlphaFoldDB" id="A0A2C9LSU6"/>
<proteinExistence type="predicted"/>
<dbReference type="EnsemblMetazoa" id="BGLB034587-RA">
    <property type="protein sequence ID" value="BGLB034587-PA"/>
    <property type="gene ID" value="BGLB034587"/>
</dbReference>
<accession>A0A2C9LSU6</accession>
<dbReference type="KEGG" id="bgt:106050510"/>
<sequence>MFDARIPPPEVKKTARRKVFNSTGKNYNRSASWSARQSRPRREAVLDIYLDLVAVIDYKLYSKYLALANYNSPTALQDILEHYAFVFSGIDMLYQDIKSSEYSIHVRLCKVYVLQVVIVIQFITFTLILW</sequence>
<keyword evidence="1" id="KW-0812">Transmembrane</keyword>
<keyword evidence="1" id="KW-0472">Membrane</keyword>
<protein>
    <submittedName>
        <fullName evidence="2">Uncharacterized protein</fullName>
    </submittedName>
</protein>
<dbReference type="Proteomes" id="UP000076420">
    <property type="component" value="Unassembled WGS sequence"/>
</dbReference>
<reference evidence="2" key="1">
    <citation type="submission" date="2020-05" db="UniProtKB">
        <authorList>
            <consortium name="EnsemblMetazoa"/>
        </authorList>
    </citation>
    <scope>IDENTIFICATION</scope>
    <source>
        <strain evidence="2">BB02</strain>
    </source>
</reference>
<dbReference type="VEuPathDB" id="VectorBase:BGLAX_049670"/>
<evidence type="ECO:0000313" key="3">
    <source>
        <dbReference type="Proteomes" id="UP000076420"/>
    </source>
</evidence>
<dbReference type="VEuPathDB" id="VectorBase:BGLB034587"/>
<organism evidence="2 3">
    <name type="scientific">Biomphalaria glabrata</name>
    <name type="common">Bloodfluke planorb</name>
    <name type="synonym">Freshwater snail</name>
    <dbReference type="NCBI Taxonomy" id="6526"/>
    <lineage>
        <taxon>Eukaryota</taxon>
        <taxon>Metazoa</taxon>
        <taxon>Spiralia</taxon>
        <taxon>Lophotrochozoa</taxon>
        <taxon>Mollusca</taxon>
        <taxon>Gastropoda</taxon>
        <taxon>Heterobranchia</taxon>
        <taxon>Euthyneura</taxon>
        <taxon>Panpulmonata</taxon>
        <taxon>Hygrophila</taxon>
        <taxon>Lymnaeoidea</taxon>
        <taxon>Planorbidae</taxon>
        <taxon>Biomphalaria</taxon>
    </lineage>
</organism>
<evidence type="ECO:0000256" key="1">
    <source>
        <dbReference type="SAM" id="Phobius"/>
    </source>
</evidence>
<feature type="transmembrane region" description="Helical" evidence="1">
    <location>
        <begin position="111"/>
        <end position="129"/>
    </location>
</feature>